<evidence type="ECO:0000256" key="5">
    <source>
        <dbReference type="SAM" id="SignalP"/>
    </source>
</evidence>
<evidence type="ECO:0000256" key="2">
    <source>
        <dbReference type="ARBA" id="ARBA00022723"/>
    </source>
</evidence>
<evidence type="ECO:0000256" key="4">
    <source>
        <dbReference type="PROSITE-ProRule" id="PRU00433"/>
    </source>
</evidence>
<dbReference type="Proteomes" id="UP000048984">
    <property type="component" value="Unassembled WGS sequence"/>
</dbReference>
<keyword evidence="5" id="KW-0732">Signal</keyword>
<dbReference type="Gene3D" id="1.10.760.10">
    <property type="entry name" value="Cytochrome c-like domain"/>
    <property type="match status" value="1"/>
</dbReference>
<dbReference type="STRING" id="665126.ABB55_17010"/>
<reference evidence="7 8" key="2">
    <citation type="submission" date="2015-10" db="EMBL/GenBank/DDBJ databases">
        <title>Draft Genome Sequence of Prosthecomicrobium hirschii ATCC 27832.</title>
        <authorList>
            <person name="Daniel J."/>
            <person name="Givan S.A."/>
            <person name="Brun Y.V."/>
            <person name="Brown P.J."/>
        </authorList>
    </citation>
    <scope>NUCLEOTIDE SEQUENCE [LARGE SCALE GENOMIC DNA]</scope>
    <source>
        <strain evidence="7 8">16</strain>
    </source>
</reference>
<name>A0A0P6WGA2_9HYPH</name>
<protein>
    <submittedName>
        <fullName evidence="7">Sulfur oxidation c-type cytochrome SoxX</fullName>
    </submittedName>
</protein>
<evidence type="ECO:0000313" key="8">
    <source>
        <dbReference type="Proteomes" id="UP000048984"/>
    </source>
</evidence>
<reference evidence="7 8" key="1">
    <citation type="submission" date="2015-09" db="EMBL/GenBank/DDBJ databases">
        <authorList>
            <person name="Jackson K.R."/>
            <person name="Lunt B.L."/>
            <person name="Fisher J.N.B."/>
            <person name="Gardner A.V."/>
            <person name="Bailey M.E."/>
            <person name="Deus L.M."/>
            <person name="Earl A.S."/>
            <person name="Gibby P.D."/>
            <person name="Hartmann K.A."/>
            <person name="Liu J.E."/>
            <person name="Manci A.M."/>
            <person name="Nielsen D.A."/>
            <person name="Solomon M.B."/>
            <person name="Breakwell D.P."/>
            <person name="Burnett S.H."/>
            <person name="Grose J.H."/>
        </authorList>
    </citation>
    <scope>NUCLEOTIDE SEQUENCE [LARGE SCALE GENOMIC DNA]</scope>
    <source>
        <strain evidence="7 8">16</strain>
    </source>
</reference>
<evidence type="ECO:0000313" key="7">
    <source>
        <dbReference type="EMBL" id="KPL53702.1"/>
    </source>
</evidence>
<dbReference type="GO" id="GO:0009055">
    <property type="term" value="F:electron transfer activity"/>
    <property type="evidence" value="ECO:0007669"/>
    <property type="project" value="InterPro"/>
</dbReference>
<evidence type="ECO:0000256" key="3">
    <source>
        <dbReference type="ARBA" id="ARBA00023004"/>
    </source>
</evidence>
<organism evidence="7 8">
    <name type="scientific">Prosthecodimorpha hirschii</name>
    <dbReference type="NCBI Taxonomy" id="665126"/>
    <lineage>
        <taxon>Bacteria</taxon>
        <taxon>Pseudomonadati</taxon>
        <taxon>Pseudomonadota</taxon>
        <taxon>Alphaproteobacteria</taxon>
        <taxon>Hyphomicrobiales</taxon>
        <taxon>Ancalomicrobiaceae</taxon>
        <taxon>Prosthecodimorpha</taxon>
    </lineage>
</organism>
<dbReference type="SUPFAM" id="SSF46626">
    <property type="entry name" value="Cytochrome c"/>
    <property type="match status" value="1"/>
</dbReference>
<keyword evidence="2 4" id="KW-0479">Metal-binding</keyword>
<comment type="caution">
    <text evidence="7">The sequence shown here is derived from an EMBL/GenBank/DDBJ whole genome shotgun (WGS) entry which is preliminary data.</text>
</comment>
<sequence length="211" mass="22737">MNRHTIAVAALAVAAGLAASLPAGAQDAKTHPEPAGFEAAAKTSWSKVKPDEWKTRLDTDETQQLCNLYRNNPPPDIARKIMEMNRATVVYPADGQVIGDWKKGQALANNGRGGQFSDEPNTVNGGNCYACHQLDPKEVSFGTLGPSLTGYGKARDFSPEAAKEAYAKIYNAQAAFACTNMPRFGATRFLSEQQMKDAVALLFSRDSPVNK</sequence>
<dbReference type="InterPro" id="IPR030999">
    <property type="entry name" value="Thiosulf_SoxX"/>
</dbReference>
<dbReference type="RefSeq" id="WP_054359866.1">
    <property type="nucleotide sequence ID" value="NZ_LJYW01000001.1"/>
</dbReference>
<feature type="chain" id="PRO_5006132346" evidence="5">
    <location>
        <begin position="26"/>
        <end position="211"/>
    </location>
</feature>
<dbReference type="AlphaFoldDB" id="A0A0P6WGA2"/>
<evidence type="ECO:0000259" key="6">
    <source>
        <dbReference type="PROSITE" id="PS51007"/>
    </source>
</evidence>
<dbReference type="EMBL" id="LJYW01000001">
    <property type="protein sequence ID" value="KPL53702.1"/>
    <property type="molecule type" value="Genomic_DNA"/>
</dbReference>
<dbReference type="PIRSF" id="PIRSF024608">
    <property type="entry name" value="UCP024608"/>
    <property type="match status" value="1"/>
</dbReference>
<dbReference type="Pfam" id="PF00034">
    <property type="entry name" value="Cytochrom_C"/>
    <property type="match status" value="1"/>
</dbReference>
<gene>
    <name evidence="7" type="ORF">ABB55_17010</name>
</gene>
<keyword evidence="1 4" id="KW-0349">Heme</keyword>
<evidence type="ECO:0000256" key="1">
    <source>
        <dbReference type="ARBA" id="ARBA00022617"/>
    </source>
</evidence>
<dbReference type="PROSITE" id="PS51007">
    <property type="entry name" value="CYTC"/>
    <property type="match status" value="1"/>
</dbReference>
<dbReference type="GO" id="GO:0020037">
    <property type="term" value="F:heme binding"/>
    <property type="evidence" value="ECO:0007669"/>
    <property type="project" value="InterPro"/>
</dbReference>
<feature type="domain" description="Cytochrome c" evidence="6">
    <location>
        <begin position="99"/>
        <end position="206"/>
    </location>
</feature>
<dbReference type="InterPro" id="IPR036909">
    <property type="entry name" value="Cyt_c-like_dom_sf"/>
</dbReference>
<dbReference type="NCBIfam" id="TIGR04485">
    <property type="entry name" value="thiosulf_SoxX"/>
    <property type="match status" value="1"/>
</dbReference>
<dbReference type="GO" id="GO:0046872">
    <property type="term" value="F:metal ion binding"/>
    <property type="evidence" value="ECO:0007669"/>
    <property type="project" value="UniProtKB-KW"/>
</dbReference>
<keyword evidence="3 4" id="KW-0408">Iron</keyword>
<dbReference type="InterPro" id="IPR016823">
    <property type="entry name" value="Thiosulf_SoxX_II"/>
</dbReference>
<proteinExistence type="predicted"/>
<keyword evidence="8" id="KW-1185">Reference proteome</keyword>
<accession>A0A0P6WGA2</accession>
<dbReference type="InterPro" id="IPR009056">
    <property type="entry name" value="Cyt_c-like_dom"/>
</dbReference>
<feature type="signal peptide" evidence="5">
    <location>
        <begin position="1"/>
        <end position="25"/>
    </location>
</feature>